<feature type="transmembrane region" description="Helical" evidence="1">
    <location>
        <begin position="6"/>
        <end position="27"/>
    </location>
</feature>
<reference evidence="2 3" key="1">
    <citation type="submission" date="2013-10" db="EMBL/GenBank/DDBJ databases">
        <title>Salinisphaera japonica YTM-1 Genome Sequencing.</title>
        <authorList>
            <person name="Lai Q."/>
            <person name="Li C."/>
            <person name="Shao Z."/>
        </authorList>
    </citation>
    <scope>NUCLEOTIDE SEQUENCE [LARGE SCALE GENOMIC DNA]</scope>
    <source>
        <strain evidence="2 3">YTM-1</strain>
    </source>
</reference>
<keyword evidence="1" id="KW-0472">Membrane</keyword>
<evidence type="ECO:0000313" key="2">
    <source>
        <dbReference type="EMBL" id="ROO31187.1"/>
    </source>
</evidence>
<comment type="caution">
    <text evidence="2">The sequence shown here is derived from an EMBL/GenBank/DDBJ whole genome shotgun (WGS) entry which is preliminary data.</text>
</comment>
<keyword evidence="1" id="KW-0812">Transmembrane</keyword>
<gene>
    <name evidence="2" type="ORF">SAJA_03540</name>
</gene>
<dbReference type="Proteomes" id="UP000285310">
    <property type="component" value="Unassembled WGS sequence"/>
</dbReference>
<proteinExistence type="predicted"/>
<dbReference type="EMBL" id="AYKG01000007">
    <property type="protein sequence ID" value="ROO31187.1"/>
    <property type="molecule type" value="Genomic_DNA"/>
</dbReference>
<accession>A0A423PZQ2</accession>
<evidence type="ECO:0000256" key="1">
    <source>
        <dbReference type="SAM" id="Phobius"/>
    </source>
</evidence>
<name>A0A423PZQ2_9GAMM</name>
<dbReference type="AlphaFoldDB" id="A0A423PZQ2"/>
<keyword evidence="3" id="KW-1185">Reference proteome</keyword>
<protein>
    <submittedName>
        <fullName evidence="2">Uncharacterized protein</fullName>
    </submittedName>
</protein>
<dbReference type="InParanoid" id="A0A423PZQ2"/>
<sequence length="33" mass="3562">MLGIIIFAVAAVPFIGLMIFLGVKVLGSDRDER</sequence>
<keyword evidence="1" id="KW-1133">Transmembrane helix</keyword>
<evidence type="ECO:0000313" key="3">
    <source>
        <dbReference type="Proteomes" id="UP000285310"/>
    </source>
</evidence>
<organism evidence="2 3">
    <name type="scientific">Salinisphaera japonica YTM-1</name>
    <dbReference type="NCBI Taxonomy" id="1209778"/>
    <lineage>
        <taxon>Bacteria</taxon>
        <taxon>Pseudomonadati</taxon>
        <taxon>Pseudomonadota</taxon>
        <taxon>Gammaproteobacteria</taxon>
        <taxon>Salinisphaerales</taxon>
        <taxon>Salinisphaeraceae</taxon>
        <taxon>Salinisphaera</taxon>
    </lineage>
</organism>